<keyword evidence="4" id="KW-1185">Reference proteome</keyword>
<dbReference type="GO" id="GO:0090071">
    <property type="term" value="P:negative regulation of ribosome biogenesis"/>
    <property type="evidence" value="ECO:0007669"/>
    <property type="project" value="UniProtKB-UniRule"/>
</dbReference>
<protein>
    <recommendedName>
        <fullName evidence="2">Ribosomal silencing factor RsfS</fullName>
    </recommendedName>
</protein>
<evidence type="ECO:0000313" key="3">
    <source>
        <dbReference type="EMBL" id="KRL92221.1"/>
    </source>
</evidence>
<dbReference type="SUPFAM" id="SSF81301">
    <property type="entry name" value="Nucleotidyltransferase"/>
    <property type="match status" value="1"/>
</dbReference>
<dbReference type="STRING" id="417373.GCA_001570685_01324"/>
<dbReference type="Proteomes" id="UP000051084">
    <property type="component" value="Unassembled WGS sequence"/>
</dbReference>
<dbReference type="AlphaFoldDB" id="A0A0R1UFV6"/>
<keyword evidence="2" id="KW-0678">Repressor</keyword>
<dbReference type="InterPro" id="IPR004394">
    <property type="entry name" value="Iojap/RsfS/C7orf30"/>
</dbReference>
<proteinExistence type="inferred from homology"/>
<dbReference type="NCBIfam" id="TIGR00090">
    <property type="entry name" value="rsfS_iojap_ybeB"/>
    <property type="match status" value="1"/>
</dbReference>
<evidence type="ECO:0000256" key="1">
    <source>
        <dbReference type="ARBA" id="ARBA00010574"/>
    </source>
</evidence>
<reference evidence="3 4" key="1">
    <citation type="journal article" date="2015" name="Genome Announc.">
        <title>Expanding the biotechnology potential of lactobacilli through comparative genomics of 213 strains and associated genera.</title>
        <authorList>
            <person name="Sun Z."/>
            <person name="Harris H.M."/>
            <person name="McCann A."/>
            <person name="Guo C."/>
            <person name="Argimon S."/>
            <person name="Zhang W."/>
            <person name="Yang X."/>
            <person name="Jeffery I.B."/>
            <person name="Cooney J.C."/>
            <person name="Kagawa T.F."/>
            <person name="Liu W."/>
            <person name="Song Y."/>
            <person name="Salvetti E."/>
            <person name="Wrobel A."/>
            <person name="Rasinkangas P."/>
            <person name="Parkhill J."/>
            <person name="Rea M.C."/>
            <person name="O'Sullivan O."/>
            <person name="Ritari J."/>
            <person name="Douillard F.P."/>
            <person name="Paul Ross R."/>
            <person name="Yang R."/>
            <person name="Briner A.E."/>
            <person name="Felis G.E."/>
            <person name="de Vos W.M."/>
            <person name="Barrangou R."/>
            <person name="Klaenhammer T.R."/>
            <person name="Caufield P.W."/>
            <person name="Cui Y."/>
            <person name="Zhang H."/>
            <person name="O'Toole P.W."/>
        </authorList>
    </citation>
    <scope>NUCLEOTIDE SEQUENCE [LARGE SCALE GENOMIC DNA]</scope>
    <source>
        <strain evidence="3 4">DSM 18793</strain>
    </source>
</reference>
<comment type="function">
    <text evidence="2">Functions as a ribosomal silencing factor. Interacts with ribosomal protein uL14 (rplN), blocking formation of intersubunit bridge B8. Prevents association of the 30S and 50S ribosomal subunits and the formation of functional ribosomes, thus repressing translation.</text>
</comment>
<dbReference type="GO" id="GO:0005737">
    <property type="term" value="C:cytoplasm"/>
    <property type="evidence" value="ECO:0007669"/>
    <property type="project" value="UniProtKB-SubCell"/>
</dbReference>
<dbReference type="Pfam" id="PF02410">
    <property type="entry name" value="RsfS"/>
    <property type="match status" value="1"/>
</dbReference>
<evidence type="ECO:0000313" key="4">
    <source>
        <dbReference type="Proteomes" id="UP000051084"/>
    </source>
</evidence>
<dbReference type="RefSeq" id="WP_054653543.1">
    <property type="nucleotide sequence ID" value="NZ_AZGC01000058.1"/>
</dbReference>
<evidence type="ECO:0000256" key="2">
    <source>
        <dbReference type="HAMAP-Rule" id="MF_01477"/>
    </source>
</evidence>
<dbReference type="GO" id="GO:0043023">
    <property type="term" value="F:ribosomal large subunit binding"/>
    <property type="evidence" value="ECO:0007669"/>
    <property type="project" value="TreeGrafter"/>
</dbReference>
<dbReference type="PANTHER" id="PTHR21043:SF0">
    <property type="entry name" value="MITOCHONDRIAL ASSEMBLY OF RIBOSOMAL LARGE SUBUNIT PROTEIN 1"/>
    <property type="match status" value="1"/>
</dbReference>
<comment type="subunit">
    <text evidence="2">Interacts with ribosomal protein uL14 (rplN).</text>
</comment>
<dbReference type="Gene3D" id="3.30.460.10">
    <property type="entry name" value="Beta Polymerase, domain 2"/>
    <property type="match status" value="1"/>
</dbReference>
<comment type="caution">
    <text evidence="3">The sequence shown here is derived from an EMBL/GenBank/DDBJ whole genome shotgun (WGS) entry which is preliminary data.</text>
</comment>
<dbReference type="EMBL" id="AZGC01000058">
    <property type="protein sequence ID" value="KRL92221.1"/>
    <property type="molecule type" value="Genomic_DNA"/>
</dbReference>
<name>A0A0R1UFV6_9LACO</name>
<dbReference type="PANTHER" id="PTHR21043">
    <property type="entry name" value="IOJAP SUPERFAMILY ORTHOLOG"/>
    <property type="match status" value="1"/>
</dbReference>
<organism evidence="3 4">
    <name type="scientific">Limosilactobacillus equigenerosi DSM 18793 = JCM 14505</name>
    <dbReference type="NCBI Taxonomy" id="1423742"/>
    <lineage>
        <taxon>Bacteria</taxon>
        <taxon>Bacillati</taxon>
        <taxon>Bacillota</taxon>
        <taxon>Bacilli</taxon>
        <taxon>Lactobacillales</taxon>
        <taxon>Lactobacillaceae</taxon>
        <taxon>Limosilactobacillus</taxon>
    </lineage>
</organism>
<dbReference type="GO" id="GO:0017148">
    <property type="term" value="P:negative regulation of translation"/>
    <property type="evidence" value="ECO:0007669"/>
    <property type="project" value="UniProtKB-UniRule"/>
</dbReference>
<dbReference type="PATRIC" id="fig|1423742.4.peg.388"/>
<dbReference type="HAMAP" id="MF_01477">
    <property type="entry name" value="Iojap_RsfS"/>
    <property type="match status" value="1"/>
</dbReference>
<accession>A0A0R1UFV6</accession>
<comment type="subcellular location">
    <subcellularLocation>
        <location evidence="2">Cytoplasm</location>
    </subcellularLocation>
</comment>
<keyword evidence="2" id="KW-0810">Translation regulation</keyword>
<gene>
    <name evidence="2" type="primary">rsfS</name>
    <name evidence="3" type="ORF">FC21_GL000371</name>
</gene>
<dbReference type="GO" id="GO:0042256">
    <property type="term" value="P:cytosolic ribosome assembly"/>
    <property type="evidence" value="ECO:0007669"/>
    <property type="project" value="UniProtKB-UniRule"/>
</dbReference>
<dbReference type="OrthoDB" id="9793681at2"/>
<keyword evidence="2" id="KW-0963">Cytoplasm</keyword>
<comment type="similarity">
    <text evidence="1 2">Belongs to the Iojap/RsfS family.</text>
</comment>
<dbReference type="InterPro" id="IPR043519">
    <property type="entry name" value="NT_sf"/>
</dbReference>
<sequence>MNSKEILAMVVSEADGRRGEDIVALEVSQISPMADYFVLVTGGSNRQTQAICDAIVKKAHELNLEIGSVEGKREGQWILVDLGDVVVHIFREETREFYNLEKFWVDAPLVDVSEWVKD</sequence>